<feature type="transmembrane region" description="Helical" evidence="6">
    <location>
        <begin position="260"/>
        <end position="276"/>
    </location>
</feature>
<feature type="transmembrane region" description="Helical" evidence="6">
    <location>
        <begin position="395"/>
        <end position="413"/>
    </location>
</feature>
<proteinExistence type="predicted"/>
<keyword evidence="2" id="KW-1003">Cell membrane</keyword>
<feature type="transmembrane region" description="Helical" evidence="6">
    <location>
        <begin position="207"/>
        <end position="229"/>
    </location>
</feature>
<dbReference type="Pfam" id="PF00753">
    <property type="entry name" value="Lactamase_B"/>
    <property type="match status" value="1"/>
</dbReference>
<gene>
    <name evidence="9" type="ORF">UFOPK1541_00515</name>
</gene>
<dbReference type="InterPro" id="IPR004477">
    <property type="entry name" value="ComEC_N"/>
</dbReference>
<dbReference type="AlphaFoldDB" id="A0A6J6CV64"/>
<evidence type="ECO:0000259" key="8">
    <source>
        <dbReference type="Pfam" id="PF03772"/>
    </source>
</evidence>
<protein>
    <submittedName>
        <fullName evidence="9">Unannotated protein</fullName>
    </submittedName>
</protein>
<accession>A0A6J6CV64</accession>
<dbReference type="InterPro" id="IPR052159">
    <property type="entry name" value="Competence_DNA_uptake"/>
</dbReference>
<evidence type="ECO:0000256" key="1">
    <source>
        <dbReference type="ARBA" id="ARBA00004651"/>
    </source>
</evidence>
<dbReference type="GO" id="GO:0005886">
    <property type="term" value="C:plasma membrane"/>
    <property type="evidence" value="ECO:0007669"/>
    <property type="project" value="UniProtKB-SubCell"/>
</dbReference>
<evidence type="ECO:0000256" key="5">
    <source>
        <dbReference type="ARBA" id="ARBA00023136"/>
    </source>
</evidence>
<feature type="transmembrane region" description="Helical" evidence="6">
    <location>
        <begin position="365"/>
        <end position="388"/>
    </location>
</feature>
<keyword evidence="5 6" id="KW-0472">Membrane</keyword>
<dbReference type="InterPro" id="IPR036866">
    <property type="entry name" value="RibonucZ/Hydroxyglut_hydro"/>
</dbReference>
<evidence type="ECO:0000313" key="9">
    <source>
        <dbReference type="EMBL" id="CAB4555197.1"/>
    </source>
</evidence>
<evidence type="ECO:0000259" key="7">
    <source>
        <dbReference type="Pfam" id="PF00753"/>
    </source>
</evidence>
<comment type="subcellular location">
    <subcellularLocation>
        <location evidence="1">Cell membrane</location>
        <topology evidence="1">Multi-pass membrane protein</topology>
    </subcellularLocation>
</comment>
<dbReference type="SUPFAM" id="SSF56281">
    <property type="entry name" value="Metallo-hydrolase/oxidoreductase"/>
    <property type="match status" value="1"/>
</dbReference>
<keyword evidence="4 6" id="KW-1133">Transmembrane helix</keyword>
<feature type="transmembrane region" description="Helical" evidence="6">
    <location>
        <begin position="283"/>
        <end position="299"/>
    </location>
</feature>
<name>A0A6J6CV64_9ZZZZ</name>
<feature type="transmembrane region" description="Helical" evidence="6">
    <location>
        <begin position="449"/>
        <end position="466"/>
    </location>
</feature>
<evidence type="ECO:0000256" key="6">
    <source>
        <dbReference type="SAM" id="Phobius"/>
    </source>
</evidence>
<evidence type="ECO:0000256" key="3">
    <source>
        <dbReference type="ARBA" id="ARBA00022692"/>
    </source>
</evidence>
<dbReference type="PANTHER" id="PTHR30619:SF1">
    <property type="entry name" value="RECOMBINATION PROTEIN 2"/>
    <property type="match status" value="1"/>
</dbReference>
<dbReference type="NCBIfam" id="TIGR00360">
    <property type="entry name" value="ComEC_N-term"/>
    <property type="match status" value="1"/>
</dbReference>
<feature type="domain" description="Metallo-beta-lactamase" evidence="7">
    <location>
        <begin position="489"/>
        <end position="555"/>
    </location>
</feature>
<reference evidence="9" key="1">
    <citation type="submission" date="2020-05" db="EMBL/GenBank/DDBJ databases">
        <authorList>
            <person name="Chiriac C."/>
            <person name="Salcher M."/>
            <person name="Ghai R."/>
            <person name="Kavagutti S V."/>
        </authorList>
    </citation>
    <scope>NUCLEOTIDE SEQUENCE</scope>
</reference>
<dbReference type="Pfam" id="PF03772">
    <property type="entry name" value="Competence"/>
    <property type="match status" value="1"/>
</dbReference>
<dbReference type="PANTHER" id="PTHR30619">
    <property type="entry name" value="DNA INTERNALIZATION/COMPETENCE PROTEIN COMEC/REC2"/>
    <property type="match status" value="1"/>
</dbReference>
<organism evidence="9">
    <name type="scientific">freshwater metagenome</name>
    <dbReference type="NCBI Taxonomy" id="449393"/>
    <lineage>
        <taxon>unclassified sequences</taxon>
        <taxon>metagenomes</taxon>
        <taxon>ecological metagenomes</taxon>
    </lineage>
</organism>
<dbReference type="Gene3D" id="3.60.15.10">
    <property type="entry name" value="Ribonuclease Z/Hydroxyacylglutathione hydrolase-like"/>
    <property type="match status" value="1"/>
</dbReference>
<feature type="domain" description="ComEC/Rec2-related protein" evidence="8">
    <location>
        <begin position="186"/>
        <end position="445"/>
    </location>
</feature>
<feature type="transmembrane region" description="Helical" evidence="6">
    <location>
        <begin position="334"/>
        <end position="359"/>
    </location>
</feature>
<feature type="transmembrane region" description="Helical" evidence="6">
    <location>
        <begin position="425"/>
        <end position="444"/>
    </location>
</feature>
<evidence type="ECO:0000256" key="4">
    <source>
        <dbReference type="ARBA" id="ARBA00022989"/>
    </source>
</evidence>
<sequence>MAPWRISLGAICFAGFALWRSKTRVLVIVIALTLGSTVMSMRQQSLEASAVANYFQSSAQVTAQITTDPQLTSKRVSGQNFLPPSYSFLASARQIKGGSGEFNLRTPVRIISADKGVYGLLPGQVITFTASVIKSKEARVGALLISRSDVLVITSPSRWAKSLAAIRLGLRKASGTRDGASLIPGMVLGDTSLQSDQFKNSMRRSGLTHLVAVSGANFAIVSAFVLWCMQFLFRTMRFRIIATAIALTCFIALVRPSPSVLRAAAMAAVLLIAYGTKRGVDSLPALGFAIALVVVGDPWQARDPGFALSVLATAGLLLYAPRASEFFARAVPNFLAQAAAPPIAAMIFCAPVIVALSGFLSPTSLLANLFAAPAVAPITITGFIAALISPLVPQLSHLLISCVKPLAIWIAWVADWAAGFRVLTLQKGLVGFLVVAVVIALLLLAPKRIVAFLLVLILSLAYLQRFPAGDWQVANCDIGQGDGAAINLGNHRAIVIDTGPDPELIDRCLKQLGVREIPLLIITHGHADHIAGWPGVKKGRHIAQTWYQNVKRGTTARIESTKGPVKIEVLWPDSGSYDPNNSSIAVQITTKDYSLFAGGDMEPLTQSVITPTVREVDIYKVCHHGSAYQDQLFTRALSPQVAMISVGAGNSYGHPAPATLELLAQAGAKVLRTDRDGAIAISARNHRLKVRTSRSKLTFLRWE</sequence>
<feature type="transmembrane region" description="Helical" evidence="6">
    <location>
        <begin position="305"/>
        <end position="322"/>
    </location>
</feature>
<keyword evidence="3 6" id="KW-0812">Transmembrane</keyword>
<dbReference type="EMBL" id="CAEZTA010000055">
    <property type="protein sequence ID" value="CAB4555197.1"/>
    <property type="molecule type" value="Genomic_DNA"/>
</dbReference>
<dbReference type="InterPro" id="IPR001279">
    <property type="entry name" value="Metallo-B-lactamas"/>
</dbReference>
<feature type="transmembrane region" description="Helical" evidence="6">
    <location>
        <begin position="236"/>
        <end position="254"/>
    </location>
</feature>
<evidence type="ECO:0000256" key="2">
    <source>
        <dbReference type="ARBA" id="ARBA00022475"/>
    </source>
</evidence>